<evidence type="ECO:0000256" key="1">
    <source>
        <dbReference type="ARBA" id="ARBA00004370"/>
    </source>
</evidence>
<feature type="transmembrane region" description="Helical" evidence="6">
    <location>
        <begin position="12"/>
        <end position="34"/>
    </location>
</feature>
<name>A0A2K3E5G3_CHLRE</name>
<dbReference type="RefSeq" id="XP_042928202.1">
    <property type="nucleotide sequence ID" value="XM_043058288.1"/>
</dbReference>
<dbReference type="EMBL" id="CM008962">
    <property type="protein sequence ID" value="PNW88006.1"/>
    <property type="molecule type" value="Genomic_DNA"/>
</dbReference>
<protein>
    <recommendedName>
        <fullName evidence="9">Reactive oxygen species modulator 1</fullName>
    </recommendedName>
</protein>
<dbReference type="GO" id="GO:0005744">
    <property type="term" value="C:TIM23 mitochondrial import inner membrane translocase complex"/>
    <property type="evidence" value="ECO:0000318"/>
    <property type="project" value="GO_Central"/>
</dbReference>
<evidence type="ECO:0008006" key="9">
    <source>
        <dbReference type="Google" id="ProtNLM"/>
    </source>
</evidence>
<feature type="transmembrane region" description="Helical" evidence="6">
    <location>
        <begin position="54"/>
        <end position="73"/>
    </location>
</feature>
<dbReference type="STRING" id="3055.A0A2K3E5G3"/>
<dbReference type="Pfam" id="PF10247">
    <property type="entry name" value="Romo1"/>
    <property type="match status" value="1"/>
</dbReference>
<evidence type="ECO:0000256" key="4">
    <source>
        <dbReference type="ARBA" id="ARBA00022989"/>
    </source>
</evidence>
<reference evidence="7 8" key="1">
    <citation type="journal article" date="2007" name="Science">
        <title>The Chlamydomonas genome reveals the evolution of key animal and plant functions.</title>
        <authorList>
            <person name="Merchant S.S."/>
            <person name="Prochnik S.E."/>
            <person name="Vallon O."/>
            <person name="Harris E.H."/>
            <person name="Karpowicz S.J."/>
            <person name="Witman G.B."/>
            <person name="Terry A."/>
            <person name="Salamov A."/>
            <person name="Fritz-Laylin L.K."/>
            <person name="Marechal-Drouard L."/>
            <person name="Marshall W.F."/>
            <person name="Qu L.H."/>
            <person name="Nelson D.R."/>
            <person name="Sanderfoot A.A."/>
            <person name="Spalding M.H."/>
            <person name="Kapitonov V.V."/>
            <person name="Ren Q."/>
            <person name="Ferris P."/>
            <person name="Lindquist E."/>
            <person name="Shapiro H."/>
            <person name="Lucas S.M."/>
            <person name="Grimwood J."/>
            <person name="Schmutz J."/>
            <person name="Cardol P."/>
            <person name="Cerutti H."/>
            <person name="Chanfreau G."/>
            <person name="Chen C.L."/>
            <person name="Cognat V."/>
            <person name="Croft M.T."/>
            <person name="Dent R."/>
            <person name="Dutcher S."/>
            <person name="Fernandez E."/>
            <person name="Fukuzawa H."/>
            <person name="Gonzalez-Ballester D."/>
            <person name="Gonzalez-Halphen D."/>
            <person name="Hallmann A."/>
            <person name="Hanikenne M."/>
            <person name="Hippler M."/>
            <person name="Inwood W."/>
            <person name="Jabbari K."/>
            <person name="Kalanon M."/>
            <person name="Kuras R."/>
            <person name="Lefebvre P.A."/>
            <person name="Lemaire S.D."/>
            <person name="Lobanov A.V."/>
            <person name="Lohr M."/>
            <person name="Manuell A."/>
            <person name="Meier I."/>
            <person name="Mets L."/>
            <person name="Mittag M."/>
            <person name="Mittelmeier T."/>
            <person name="Moroney J.V."/>
            <person name="Moseley J."/>
            <person name="Napoli C."/>
            <person name="Nedelcu A.M."/>
            <person name="Niyogi K."/>
            <person name="Novoselov S.V."/>
            <person name="Paulsen I.T."/>
            <person name="Pazour G."/>
            <person name="Purton S."/>
            <person name="Ral J.P."/>
            <person name="Riano-Pachon D.M."/>
            <person name="Riekhof W."/>
            <person name="Rymarquis L."/>
            <person name="Schroda M."/>
            <person name="Stern D."/>
            <person name="Umen J."/>
            <person name="Willows R."/>
            <person name="Wilson N."/>
            <person name="Zimmer S.L."/>
            <person name="Allmer J."/>
            <person name="Balk J."/>
            <person name="Bisova K."/>
            <person name="Chen C.J."/>
            <person name="Elias M."/>
            <person name="Gendler K."/>
            <person name="Hauser C."/>
            <person name="Lamb M.R."/>
            <person name="Ledford H."/>
            <person name="Long J.C."/>
            <person name="Minagawa J."/>
            <person name="Page M.D."/>
            <person name="Pan J."/>
            <person name="Pootakham W."/>
            <person name="Roje S."/>
            <person name="Rose A."/>
            <person name="Stahlberg E."/>
            <person name="Terauchi A.M."/>
            <person name="Yang P."/>
            <person name="Ball S."/>
            <person name="Bowler C."/>
            <person name="Dieckmann C.L."/>
            <person name="Gladyshev V.N."/>
            <person name="Green P."/>
            <person name="Jorgensen R."/>
            <person name="Mayfield S."/>
            <person name="Mueller-Roeber B."/>
            <person name="Rajamani S."/>
            <person name="Sayre R.T."/>
            <person name="Brokstein P."/>
            <person name="Dubchak I."/>
            <person name="Goodstein D."/>
            <person name="Hornick L."/>
            <person name="Huang Y.W."/>
            <person name="Jhaveri J."/>
            <person name="Luo Y."/>
            <person name="Martinez D."/>
            <person name="Ngau W.C."/>
            <person name="Otillar B."/>
            <person name="Poliakov A."/>
            <person name="Porter A."/>
            <person name="Szajkowski L."/>
            <person name="Werner G."/>
            <person name="Zhou K."/>
            <person name="Grigoriev I.V."/>
            <person name="Rokhsar D.S."/>
            <person name="Grossman A.R."/>
        </authorList>
    </citation>
    <scope>NUCLEOTIDE SEQUENCE [LARGE SCALE GENOMIC DNA]</scope>
    <source>
        <strain evidence="8">CC-503</strain>
    </source>
</reference>
<dbReference type="InParanoid" id="A0A2K3E5G3"/>
<dbReference type="Gramene" id="PNW88006">
    <property type="protein sequence ID" value="PNW88006"/>
    <property type="gene ID" value="CHLRE_01g010500v5"/>
</dbReference>
<keyword evidence="4 6" id="KW-1133">Transmembrane helix</keyword>
<dbReference type="InterPro" id="IPR018450">
    <property type="entry name" value="Romo1/Mgr2"/>
</dbReference>
<dbReference type="AlphaFoldDB" id="A0A2K3E5G3"/>
<evidence type="ECO:0000256" key="6">
    <source>
        <dbReference type="SAM" id="Phobius"/>
    </source>
</evidence>
<dbReference type="PaxDb" id="3055-EDP09605"/>
<evidence type="ECO:0000256" key="3">
    <source>
        <dbReference type="ARBA" id="ARBA00022692"/>
    </source>
</evidence>
<gene>
    <name evidence="7" type="ORF">CHLRE_01g010500v5</name>
</gene>
<dbReference type="ExpressionAtlas" id="A0A2K3E5G3">
    <property type="expression patterns" value="baseline"/>
</dbReference>
<dbReference type="FunCoup" id="A0A2K3E5G3">
    <property type="interactions" value="65"/>
</dbReference>
<dbReference type="PANTHER" id="PTHR28525">
    <property type="entry name" value="REACTIVE OXYGEN SPECIES MODULATOR 1"/>
    <property type="match status" value="1"/>
</dbReference>
<dbReference type="GeneID" id="5715013"/>
<dbReference type="OrthoDB" id="2014662at2759"/>
<dbReference type="Proteomes" id="UP000006906">
    <property type="component" value="Chromosome 1"/>
</dbReference>
<proteinExistence type="inferred from homology"/>
<evidence type="ECO:0000313" key="7">
    <source>
        <dbReference type="EMBL" id="PNW88006.1"/>
    </source>
</evidence>
<dbReference type="GO" id="GO:0045039">
    <property type="term" value="P:protein insertion into mitochondrial inner membrane"/>
    <property type="evidence" value="ECO:0000318"/>
    <property type="project" value="GO_Central"/>
</dbReference>
<keyword evidence="3 6" id="KW-0812">Transmembrane</keyword>
<dbReference type="OMA" id="MANECLV"/>
<comment type="subcellular location">
    <subcellularLocation>
        <location evidence="1">Membrane</location>
    </subcellularLocation>
</comment>
<comment type="similarity">
    <text evidence="2">Belongs to the MGR2 family.</text>
</comment>
<sequence>MSSISDNQCLKQIAMNFGVGATLGASVGAVYGTVDAFRFKIPGLLKIRHIGKTTVSTGAIFGTFLAAGALLHCGKH</sequence>
<evidence type="ECO:0000313" key="8">
    <source>
        <dbReference type="Proteomes" id="UP000006906"/>
    </source>
</evidence>
<dbReference type="GO" id="GO:0030150">
    <property type="term" value="P:protein import into mitochondrial matrix"/>
    <property type="evidence" value="ECO:0000318"/>
    <property type="project" value="GO_Central"/>
</dbReference>
<keyword evidence="5 6" id="KW-0472">Membrane</keyword>
<keyword evidence="8" id="KW-1185">Reference proteome</keyword>
<dbReference type="PANTHER" id="PTHR28525:SF1">
    <property type="entry name" value="REACTIVE OXYGEN SPECIES MODULATOR 1"/>
    <property type="match status" value="1"/>
</dbReference>
<dbReference type="SMART" id="SM01378">
    <property type="entry name" value="Romo1"/>
    <property type="match status" value="1"/>
</dbReference>
<dbReference type="KEGG" id="cre:CHLRE_01g010500v5"/>
<organism evidence="7 8">
    <name type="scientific">Chlamydomonas reinhardtii</name>
    <name type="common">Chlamydomonas smithii</name>
    <dbReference type="NCBI Taxonomy" id="3055"/>
    <lineage>
        <taxon>Eukaryota</taxon>
        <taxon>Viridiplantae</taxon>
        <taxon>Chlorophyta</taxon>
        <taxon>core chlorophytes</taxon>
        <taxon>Chlorophyceae</taxon>
        <taxon>CS clade</taxon>
        <taxon>Chlamydomonadales</taxon>
        <taxon>Chlamydomonadaceae</taxon>
        <taxon>Chlamydomonas</taxon>
    </lineage>
</organism>
<evidence type="ECO:0000256" key="5">
    <source>
        <dbReference type="ARBA" id="ARBA00023136"/>
    </source>
</evidence>
<evidence type="ECO:0000256" key="2">
    <source>
        <dbReference type="ARBA" id="ARBA00007839"/>
    </source>
</evidence>
<accession>A0A2K3E5G3</accession>